<evidence type="ECO:0000313" key="2">
    <source>
        <dbReference type="Proteomes" id="UP001482620"/>
    </source>
</evidence>
<keyword evidence="2" id="KW-1185">Reference proteome</keyword>
<sequence>MISVCFATTVKRKRKSPGSDSDWVRRKAVKEAECSFKLSQILQMETQFQPEKTGCRLESLGSPVPVLHPISLTGSHLLPLWV</sequence>
<dbReference type="EMBL" id="JAHRIQ010009225">
    <property type="protein sequence ID" value="MEQ2223598.1"/>
    <property type="molecule type" value="Genomic_DNA"/>
</dbReference>
<dbReference type="Proteomes" id="UP001482620">
    <property type="component" value="Unassembled WGS sequence"/>
</dbReference>
<gene>
    <name evidence="1" type="ORF">ILYODFUR_038220</name>
</gene>
<evidence type="ECO:0000313" key="1">
    <source>
        <dbReference type="EMBL" id="MEQ2223598.1"/>
    </source>
</evidence>
<comment type="caution">
    <text evidence="1">The sequence shown here is derived from an EMBL/GenBank/DDBJ whole genome shotgun (WGS) entry which is preliminary data.</text>
</comment>
<organism evidence="1 2">
    <name type="scientific">Ilyodon furcidens</name>
    <name type="common">goldbreast splitfin</name>
    <dbReference type="NCBI Taxonomy" id="33524"/>
    <lineage>
        <taxon>Eukaryota</taxon>
        <taxon>Metazoa</taxon>
        <taxon>Chordata</taxon>
        <taxon>Craniata</taxon>
        <taxon>Vertebrata</taxon>
        <taxon>Euteleostomi</taxon>
        <taxon>Actinopterygii</taxon>
        <taxon>Neopterygii</taxon>
        <taxon>Teleostei</taxon>
        <taxon>Neoteleostei</taxon>
        <taxon>Acanthomorphata</taxon>
        <taxon>Ovalentaria</taxon>
        <taxon>Atherinomorphae</taxon>
        <taxon>Cyprinodontiformes</taxon>
        <taxon>Goodeidae</taxon>
        <taxon>Ilyodon</taxon>
    </lineage>
</organism>
<proteinExistence type="predicted"/>
<reference evidence="1 2" key="1">
    <citation type="submission" date="2021-06" db="EMBL/GenBank/DDBJ databases">
        <authorList>
            <person name="Palmer J.M."/>
        </authorList>
    </citation>
    <scope>NUCLEOTIDE SEQUENCE [LARGE SCALE GENOMIC DNA]</scope>
    <source>
        <strain evidence="2">if_2019</strain>
        <tissue evidence="1">Muscle</tissue>
    </source>
</reference>
<protein>
    <submittedName>
        <fullName evidence="1">Uncharacterized protein</fullName>
    </submittedName>
</protein>
<name>A0ABV0SVQ2_9TELE</name>
<accession>A0ABV0SVQ2</accession>